<evidence type="ECO:0000313" key="1">
    <source>
        <dbReference type="EMBL" id="AKU96271.1"/>
    </source>
</evidence>
<name>A0A0K1PSD8_9BACT</name>
<reference evidence="1 2" key="1">
    <citation type="submission" date="2015-08" db="EMBL/GenBank/DDBJ databases">
        <authorList>
            <person name="Babu N.S."/>
            <person name="Beckwith C.J."/>
            <person name="Beseler K.G."/>
            <person name="Brison A."/>
            <person name="Carone J.V."/>
            <person name="Caskin T.P."/>
            <person name="Diamond M."/>
            <person name="Durham M.E."/>
            <person name="Foxe J.M."/>
            <person name="Go M."/>
            <person name="Henderson B.A."/>
            <person name="Jones I.B."/>
            <person name="McGettigan J.A."/>
            <person name="Micheletti S.J."/>
            <person name="Nasrallah M.E."/>
            <person name="Ortiz D."/>
            <person name="Piller C.R."/>
            <person name="Privatt S.R."/>
            <person name="Schneider S.L."/>
            <person name="Sharp S."/>
            <person name="Smith T.C."/>
            <person name="Stanton J.D."/>
            <person name="Ullery H.E."/>
            <person name="Wilson R.J."/>
            <person name="Serrano M.G."/>
            <person name="Buck G."/>
            <person name="Lee V."/>
            <person name="Wang Y."/>
            <person name="Carvalho R."/>
            <person name="Voegtly L."/>
            <person name="Shi R."/>
            <person name="Duckworth R."/>
            <person name="Johnson A."/>
            <person name="Loviza R."/>
            <person name="Walstead R."/>
            <person name="Shah Z."/>
            <person name="Kiflezghi M."/>
            <person name="Wade K."/>
            <person name="Ball S.L."/>
            <person name="Bradley K.W."/>
            <person name="Asai D.J."/>
            <person name="Bowman C.A."/>
            <person name="Russell D.A."/>
            <person name="Pope W.H."/>
            <person name="Jacobs-Sera D."/>
            <person name="Hendrix R.W."/>
            <person name="Hatfull G.F."/>
        </authorList>
    </citation>
    <scope>NUCLEOTIDE SEQUENCE [LARGE SCALE GENOMIC DNA]</scope>
    <source>
        <strain evidence="1 2">DSM 27648</strain>
    </source>
</reference>
<gene>
    <name evidence="1" type="ORF">AKJ09_02935</name>
</gene>
<evidence type="ECO:0000313" key="2">
    <source>
        <dbReference type="Proteomes" id="UP000064967"/>
    </source>
</evidence>
<dbReference type="EMBL" id="CP012333">
    <property type="protein sequence ID" value="AKU96271.1"/>
    <property type="molecule type" value="Genomic_DNA"/>
</dbReference>
<proteinExistence type="predicted"/>
<dbReference type="Proteomes" id="UP000064967">
    <property type="component" value="Chromosome"/>
</dbReference>
<keyword evidence="2" id="KW-1185">Reference proteome</keyword>
<protein>
    <submittedName>
        <fullName evidence="1">Uncharacterized protein</fullName>
    </submittedName>
</protein>
<organism evidence="1 2">
    <name type="scientific">Labilithrix luteola</name>
    <dbReference type="NCBI Taxonomy" id="1391654"/>
    <lineage>
        <taxon>Bacteria</taxon>
        <taxon>Pseudomonadati</taxon>
        <taxon>Myxococcota</taxon>
        <taxon>Polyangia</taxon>
        <taxon>Polyangiales</taxon>
        <taxon>Labilitrichaceae</taxon>
        <taxon>Labilithrix</taxon>
    </lineage>
</organism>
<accession>A0A0K1PSD8</accession>
<sequence length="55" mass="6155">MEGTIVDADEDLAELCTRIRQNESRHCAILFCDESSAEETPIPSSVRRSSYPSTH</sequence>
<dbReference type="KEGG" id="llu:AKJ09_02935"/>
<dbReference type="AlphaFoldDB" id="A0A0K1PSD8"/>